<dbReference type="Gene3D" id="3.30.160.60">
    <property type="entry name" value="Classic Zinc Finger"/>
    <property type="match status" value="4"/>
</dbReference>
<evidence type="ECO:0000256" key="6">
    <source>
        <dbReference type="SAM" id="MobiDB-lite"/>
    </source>
</evidence>
<dbReference type="GO" id="GO:0008270">
    <property type="term" value="F:zinc ion binding"/>
    <property type="evidence" value="ECO:0007669"/>
    <property type="project" value="UniProtKB-KW"/>
</dbReference>
<feature type="domain" description="C2H2-type" evidence="7">
    <location>
        <begin position="228"/>
        <end position="255"/>
    </location>
</feature>
<feature type="compositionally biased region" description="Basic and acidic residues" evidence="6">
    <location>
        <begin position="63"/>
        <end position="77"/>
    </location>
</feature>
<dbReference type="PROSITE" id="PS00028">
    <property type="entry name" value="ZINC_FINGER_C2H2_1"/>
    <property type="match status" value="6"/>
</dbReference>
<dbReference type="STRING" id="7102.A0A2A4J652"/>
<reference evidence="8" key="1">
    <citation type="submission" date="2017-09" db="EMBL/GenBank/DDBJ databases">
        <title>Contemporary evolution of a Lepidopteran species, Heliothis virescens, in response to modern agricultural practices.</title>
        <authorList>
            <person name="Fritz M.L."/>
            <person name="Deyonke A.M."/>
            <person name="Papanicolaou A."/>
            <person name="Micinski S."/>
            <person name="Westbrook J."/>
            <person name="Gould F."/>
        </authorList>
    </citation>
    <scope>NUCLEOTIDE SEQUENCE [LARGE SCALE GENOMIC DNA]</scope>
    <source>
        <strain evidence="8">HvINT-</strain>
        <tissue evidence="8">Whole body</tissue>
    </source>
</reference>
<feature type="domain" description="C2H2-type" evidence="7">
    <location>
        <begin position="401"/>
        <end position="429"/>
    </location>
</feature>
<proteinExistence type="predicted"/>
<feature type="region of interest" description="Disordered" evidence="6">
    <location>
        <begin position="97"/>
        <end position="124"/>
    </location>
</feature>
<dbReference type="EMBL" id="NWSH01003135">
    <property type="protein sequence ID" value="PCG66892.1"/>
    <property type="molecule type" value="Genomic_DNA"/>
</dbReference>
<protein>
    <recommendedName>
        <fullName evidence="7">C2H2-type domain-containing protein</fullName>
    </recommendedName>
</protein>
<evidence type="ECO:0000256" key="1">
    <source>
        <dbReference type="ARBA" id="ARBA00022723"/>
    </source>
</evidence>
<evidence type="ECO:0000256" key="5">
    <source>
        <dbReference type="PROSITE-ProRule" id="PRU00042"/>
    </source>
</evidence>
<dbReference type="PROSITE" id="PS50157">
    <property type="entry name" value="ZINC_FINGER_C2H2_2"/>
    <property type="match status" value="9"/>
</dbReference>
<dbReference type="Pfam" id="PF12874">
    <property type="entry name" value="zf-met"/>
    <property type="match status" value="1"/>
</dbReference>
<evidence type="ECO:0000259" key="7">
    <source>
        <dbReference type="PROSITE" id="PS50157"/>
    </source>
</evidence>
<gene>
    <name evidence="8" type="ORF">B5V51_7112</name>
</gene>
<keyword evidence="2" id="KW-0677">Repeat</keyword>
<dbReference type="Pfam" id="PF12171">
    <property type="entry name" value="zf-C2H2_jaz"/>
    <property type="match status" value="1"/>
</dbReference>
<dbReference type="Pfam" id="PF00096">
    <property type="entry name" value="zf-C2H2"/>
    <property type="match status" value="1"/>
</dbReference>
<dbReference type="InterPro" id="IPR036236">
    <property type="entry name" value="Znf_C2H2_sf"/>
</dbReference>
<dbReference type="InterPro" id="IPR013087">
    <property type="entry name" value="Znf_C2H2_type"/>
</dbReference>
<feature type="domain" description="C2H2-type" evidence="7">
    <location>
        <begin position="430"/>
        <end position="458"/>
    </location>
</feature>
<name>A0A2A4J652_HELVI</name>
<dbReference type="SUPFAM" id="SSF57667">
    <property type="entry name" value="beta-beta-alpha zinc fingers"/>
    <property type="match status" value="4"/>
</dbReference>
<evidence type="ECO:0000313" key="8">
    <source>
        <dbReference type="EMBL" id="PCG66892.1"/>
    </source>
</evidence>
<keyword evidence="4" id="KW-0862">Zinc</keyword>
<dbReference type="InterPro" id="IPR022755">
    <property type="entry name" value="Znf_C2H2_jaz"/>
</dbReference>
<feature type="domain" description="C2H2-type" evidence="7">
    <location>
        <begin position="312"/>
        <end position="339"/>
    </location>
</feature>
<accession>A0A2A4J652</accession>
<dbReference type="AlphaFoldDB" id="A0A2A4J652"/>
<feature type="domain" description="C2H2-type" evidence="7">
    <location>
        <begin position="254"/>
        <end position="282"/>
    </location>
</feature>
<feature type="domain" description="C2H2-type" evidence="7">
    <location>
        <begin position="368"/>
        <end position="398"/>
    </location>
</feature>
<dbReference type="PANTHER" id="PTHR24379:SF121">
    <property type="entry name" value="C2H2-TYPE DOMAIN-CONTAINING PROTEIN"/>
    <property type="match status" value="1"/>
</dbReference>
<sequence length="461" mass="53593">MNLCLICKWLLNKCMRFSQQCRRANEMFNNVVNEDNKSNDHPQLSPYSITTSNTVTQYFGPEHSAHCIGDDTDHTGLDPDDDDDEVPLVMLQDDYKNKRRKSGSYEDDYKNKRRKSGSYEPTSEVEIKLEPDAIKQEFTEELDKSDKVRSKKKKVVREGFSSRMVQETDEYVVIKLTKEQVLAELLEKAKAESYLRAPYKCEKCVKGFNFEDVLQTHMEKHSLEHGTYECEICSQYCPNPVSLRGHIKSHTTRYKCKLCGVVRLSRQHLLEHHAIAHTAAPTTYTCDKCQFTTNKRTVIQRHVKTHGSSERHACHRCGKLFNTIESLRVHTMRHDKSKRLQCPHCSKQFIYVSLLHKHVECVHEREDYYCVECDVRFKSPESLRLHFKKAKRHRDASSYKYECPHCPQRFVSLSTLSVHLTLGHGAAKQHACAVCRRRYSSRDALRAHTARLHAVKRTPDS</sequence>
<feature type="domain" description="C2H2-type" evidence="7">
    <location>
        <begin position="284"/>
        <end position="311"/>
    </location>
</feature>
<dbReference type="SMART" id="SM00355">
    <property type="entry name" value="ZnF_C2H2"/>
    <property type="match status" value="9"/>
</dbReference>
<feature type="domain" description="C2H2-type" evidence="7">
    <location>
        <begin position="199"/>
        <end position="226"/>
    </location>
</feature>
<evidence type="ECO:0000256" key="4">
    <source>
        <dbReference type="ARBA" id="ARBA00022833"/>
    </source>
</evidence>
<keyword evidence="1" id="KW-0479">Metal-binding</keyword>
<comment type="caution">
    <text evidence="8">The sequence shown here is derived from an EMBL/GenBank/DDBJ whole genome shotgun (WGS) entry which is preliminary data.</text>
</comment>
<keyword evidence="3 5" id="KW-0863">Zinc-finger</keyword>
<evidence type="ECO:0000256" key="3">
    <source>
        <dbReference type="ARBA" id="ARBA00022771"/>
    </source>
</evidence>
<feature type="region of interest" description="Disordered" evidence="6">
    <location>
        <begin position="61"/>
        <end position="85"/>
    </location>
</feature>
<evidence type="ECO:0000256" key="2">
    <source>
        <dbReference type="ARBA" id="ARBA00022737"/>
    </source>
</evidence>
<dbReference type="PANTHER" id="PTHR24379">
    <property type="entry name" value="KRAB AND ZINC FINGER DOMAIN-CONTAINING"/>
    <property type="match status" value="1"/>
</dbReference>
<organism evidence="8">
    <name type="scientific">Heliothis virescens</name>
    <name type="common">Tobacco budworm moth</name>
    <dbReference type="NCBI Taxonomy" id="7102"/>
    <lineage>
        <taxon>Eukaryota</taxon>
        <taxon>Metazoa</taxon>
        <taxon>Ecdysozoa</taxon>
        <taxon>Arthropoda</taxon>
        <taxon>Hexapoda</taxon>
        <taxon>Insecta</taxon>
        <taxon>Pterygota</taxon>
        <taxon>Neoptera</taxon>
        <taxon>Endopterygota</taxon>
        <taxon>Lepidoptera</taxon>
        <taxon>Glossata</taxon>
        <taxon>Ditrysia</taxon>
        <taxon>Noctuoidea</taxon>
        <taxon>Noctuidae</taxon>
        <taxon>Heliothinae</taxon>
        <taxon>Heliothis</taxon>
    </lineage>
</organism>
<feature type="domain" description="C2H2-type" evidence="7">
    <location>
        <begin position="340"/>
        <end position="368"/>
    </location>
</feature>